<name>A0ABP8V498_9GAMM</name>
<dbReference type="EMBL" id="BAABFL010000415">
    <property type="protein sequence ID" value="GAA4650712.1"/>
    <property type="molecule type" value="Genomic_DNA"/>
</dbReference>
<organism evidence="1 2">
    <name type="scientific">Kistimonas scapharcae</name>
    <dbReference type="NCBI Taxonomy" id="1036133"/>
    <lineage>
        <taxon>Bacteria</taxon>
        <taxon>Pseudomonadati</taxon>
        <taxon>Pseudomonadota</taxon>
        <taxon>Gammaproteobacteria</taxon>
        <taxon>Oceanospirillales</taxon>
        <taxon>Endozoicomonadaceae</taxon>
        <taxon>Kistimonas</taxon>
    </lineage>
</organism>
<protein>
    <submittedName>
        <fullName evidence="1">Uncharacterized protein</fullName>
    </submittedName>
</protein>
<evidence type="ECO:0000313" key="1">
    <source>
        <dbReference type="EMBL" id="GAA4650712.1"/>
    </source>
</evidence>
<gene>
    <name evidence="1" type="ORF">GCM10023116_29950</name>
</gene>
<keyword evidence="2" id="KW-1185">Reference proteome</keyword>
<comment type="caution">
    <text evidence="1">The sequence shown here is derived from an EMBL/GenBank/DDBJ whole genome shotgun (WGS) entry which is preliminary data.</text>
</comment>
<proteinExistence type="predicted"/>
<sequence length="55" mass="6326">MSPFEGYTRKDPQSAANVPVIRMSIMTAEFYVFPDNRFNETTKMASFMQDQGGWV</sequence>
<evidence type="ECO:0000313" key="2">
    <source>
        <dbReference type="Proteomes" id="UP001500604"/>
    </source>
</evidence>
<dbReference type="Proteomes" id="UP001500604">
    <property type="component" value="Unassembled WGS sequence"/>
</dbReference>
<accession>A0ABP8V498</accession>
<reference evidence="2" key="1">
    <citation type="journal article" date="2019" name="Int. J. Syst. Evol. Microbiol.">
        <title>The Global Catalogue of Microorganisms (GCM) 10K type strain sequencing project: providing services to taxonomists for standard genome sequencing and annotation.</title>
        <authorList>
            <consortium name="The Broad Institute Genomics Platform"/>
            <consortium name="The Broad Institute Genome Sequencing Center for Infectious Disease"/>
            <person name="Wu L."/>
            <person name="Ma J."/>
        </authorList>
    </citation>
    <scope>NUCLEOTIDE SEQUENCE [LARGE SCALE GENOMIC DNA]</scope>
    <source>
        <strain evidence="2">JCM 17805</strain>
    </source>
</reference>